<comment type="pathway">
    <text evidence="1">Antibiotic biosynthesis.</text>
</comment>
<dbReference type="PANTHER" id="PTHR47990">
    <property type="entry name" value="2-OXOGLUTARATE (2OG) AND FE(II)-DEPENDENT OXYGENASE SUPERFAMILY PROTEIN-RELATED"/>
    <property type="match status" value="1"/>
</dbReference>
<comment type="caution">
    <text evidence="4">The sequence shown here is derived from an EMBL/GenBank/DDBJ whole genome shotgun (WGS) entry which is preliminary data.</text>
</comment>
<proteinExistence type="inferred from homology"/>
<keyword evidence="2" id="KW-0408">Iron</keyword>
<accession>A0ABV0JNI5</accession>
<keyword evidence="5" id="KW-1185">Reference proteome</keyword>
<dbReference type="InterPro" id="IPR005123">
    <property type="entry name" value="Oxoglu/Fe-dep_dioxygenase_dom"/>
</dbReference>
<sequence length="319" mass="36146">MTKTLVDIPIIDFEPFLSGDAEARQAVARQIYHACHEIGFMYLNPGIPATLINNLFAQTKLFFDLPFDVKNKLAWVDKFSNRGYVGVERERLNPDKPGDLKEAFNVGKEVNPEEISKQDKSSLIMNQWPVGEDKFRQTVLEFYQACAEAADKICQAFAIALELPESFFADKHEEQNYTLRLLHYPPLEQVVKPGQVRAGEHSDYGSFTLLFQDEVGGLEVRTADGEWIAAPYIPGTVVVNTGDLMQQWTNHEFCSTKHRVMVPSDDRVKRSRYSVAFFCHPNNDAEIACIESCQGENRPPLYPPISAGDYLLSRLQATY</sequence>
<comment type="similarity">
    <text evidence="2">Belongs to the iron/ascorbate-dependent oxidoreductase family.</text>
</comment>
<name>A0ABV0JNI5_9CYAN</name>
<organism evidence="4 5">
    <name type="scientific">Funiculus sociatus GB2-A5</name>
    <dbReference type="NCBI Taxonomy" id="2933946"/>
    <lineage>
        <taxon>Bacteria</taxon>
        <taxon>Bacillati</taxon>
        <taxon>Cyanobacteriota</taxon>
        <taxon>Cyanophyceae</taxon>
        <taxon>Coleofasciculales</taxon>
        <taxon>Coleofasciculaceae</taxon>
        <taxon>Funiculus</taxon>
    </lineage>
</organism>
<dbReference type="InterPro" id="IPR044861">
    <property type="entry name" value="IPNS-like_FE2OG_OXY"/>
</dbReference>
<dbReference type="InterPro" id="IPR050231">
    <property type="entry name" value="Iron_ascorbate_oxido_reductase"/>
</dbReference>
<reference evidence="4 5" key="1">
    <citation type="submission" date="2022-04" db="EMBL/GenBank/DDBJ databases">
        <title>Positive selection, recombination, and allopatry shape intraspecific diversity of widespread and dominant cyanobacteria.</title>
        <authorList>
            <person name="Wei J."/>
            <person name="Shu W."/>
            <person name="Hu C."/>
        </authorList>
    </citation>
    <scope>NUCLEOTIDE SEQUENCE [LARGE SCALE GENOMIC DNA]</scope>
    <source>
        <strain evidence="4 5">GB2-A5</strain>
    </source>
</reference>
<dbReference type="Gene3D" id="2.60.120.330">
    <property type="entry name" value="B-lactam Antibiotic, Isopenicillin N Synthase, Chain"/>
    <property type="match status" value="1"/>
</dbReference>
<dbReference type="Pfam" id="PF03171">
    <property type="entry name" value="2OG-FeII_Oxy"/>
    <property type="match status" value="1"/>
</dbReference>
<keyword evidence="2" id="KW-0560">Oxidoreductase</keyword>
<dbReference type="RefSeq" id="WP_199295453.1">
    <property type="nucleotide sequence ID" value="NZ_JAMPKK010000021.1"/>
</dbReference>
<dbReference type="InterPro" id="IPR027443">
    <property type="entry name" value="IPNS-like_sf"/>
</dbReference>
<evidence type="ECO:0000256" key="2">
    <source>
        <dbReference type="RuleBase" id="RU003682"/>
    </source>
</evidence>
<evidence type="ECO:0000313" key="5">
    <source>
        <dbReference type="Proteomes" id="UP001442494"/>
    </source>
</evidence>
<feature type="domain" description="Fe2OG dioxygenase" evidence="3">
    <location>
        <begin position="175"/>
        <end position="281"/>
    </location>
</feature>
<gene>
    <name evidence="4" type="ORF">NDI37_11355</name>
</gene>
<evidence type="ECO:0000313" key="4">
    <source>
        <dbReference type="EMBL" id="MEP0865064.1"/>
    </source>
</evidence>
<dbReference type="Proteomes" id="UP001442494">
    <property type="component" value="Unassembled WGS sequence"/>
</dbReference>
<dbReference type="InterPro" id="IPR026992">
    <property type="entry name" value="DIOX_N"/>
</dbReference>
<evidence type="ECO:0000259" key="3">
    <source>
        <dbReference type="PROSITE" id="PS51471"/>
    </source>
</evidence>
<dbReference type="Pfam" id="PF14226">
    <property type="entry name" value="DIOX_N"/>
    <property type="match status" value="1"/>
</dbReference>
<evidence type="ECO:0000256" key="1">
    <source>
        <dbReference type="ARBA" id="ARBA00004792"/>
    </source>
</evidence>
<dbReference type="SUPFAM" id="SSF51197">
    <property type="entry name" value="Clavaminate synthase-like"/>
    <property type="match status" value="1"/>
</dbReference>
<keyword evidence="2" id="KW-0479">Metal-binding</keyword>
<dbReference type="PROSITE" id="PS51471">
    <property type="entry name" value="FE2OG_OXY"/>
    <property type="match status" value="1"/>
</dbReference>
<dbReference type="EMBL" id="JAMPKK010000021">
    <property type="protein sequence ID" value="MEP0865064.1"/>
    <property type="molecule type" value="Genomic_DNA"/>
</dbReference>
<protein>
    <recommendedName>
        <fullName evidence="3">Fe2OG dioxygenase domain-containing protein</fullName>
    </recommendedName>
</protein>